<dbReference type="InterPro" id="IPR018303">
    <property type="entry name" value="ATPase_P-typ_P_site"/>
</dbReference>
<dbReference type="FunFam" id="2.70.150.10:FF:000002">
    <property type="entry name" value="Copper-transporting ATPase 1, putative"/>
    <property type="match status" value="1"/>
</dbReference>
<feature type="transmembrane region" description="Helical" evidence="12">
    <location>
        <begin position="273"/>
        <end position="297"/>
    </location>
</feature>
<dbReference type="NCBIfam" id="TIGR01525">
    <property type="entry name" value="ATPase-IB_hvy"/>
    <property type="match status" value="1"/>
</dbReference>
<evidence type="ECO:0000256" key="1">
    <source>
        <dbReference type="ARBA" id="ARBA00004651"/>
    </source>
</evidence>
<evidence type="ECO:0000256" key="2">
    <source>
        <dbReference type="ARBA" id="ARBA00006024"/>
    </source>
</evidence>
<evidence type="ECO:0000256" key="7">
    <source>
        <dbReference type="ARBA" id="ARBA00022989"/>
    </source>
</evidence>
<keyword evidence="12" id="KW-0547">Nucleotide-binding</keyword>
<evidence type="ECO:0000313" key="15">
    <source>
        <dbReference type="Proteomes" id="UP000178622"/>
    </source>
</evidence>
<dbReference type="OrthoDB" id="9813266at2"/>
<dbReference type="InterPro" id="IPR001757">
    <property type="entry name" value="P_typ_ATPase"/>
</dbReference>
<feature type="transmembrane region" description="Helical" evidence="12">
    <location>
        <begin position="578"/>
        <end position="597"/>
    </location>
</feature>
<evidence type="ECO:0000256" key="4">
    <source>
        <dbReference type="ARBA" id="ARBA00022692"/>
    </source>
</evidence>
<dbReference type="SUPFAM" id="SSF81653">
    <property type="entry name" value="Calcium ATPase, transduction domain A"/>
    <property type="match status" value="1"/>
</dbReference>
<evidence type="ECO:0000313" key="14">
    <source>
        <dbReference type="EMBL" id="OFI50284.1"/>
    </source>
</evidence>
<feature type="transmembrane region" description="Helical" evidence="12">
    <location>
        <begin position="12"/>
        <end position="32"/>
    </location>
</feature>
<dbReference type="EC" id="7.2.2.21" evidence="10"/>
<keyword evidence="12" id="KW-1003">Cell membrane</keyword>
<dbReference type="NCBIfam" id="TIGR01511">
    <property type="entry name" value="ATPase-IB1_Cu"/>
    <property type="match status" value="1"/>
</dbReference>
<dbReference type="InterPro" id="IPR059000">
    <property type="entry name" value="ATPase_P-type_domA"/>
</dbReference>
<name>A0A1E8GPW3_9LACT</name>
<dbReference type="InterPro" id="IPR023299">
    <property type="entry name" value="ATPase_P-typ_cyto_dom_N"/>
</dbReference>
<dbReference type="GO" id="GO:0008551">
    <property type="term" value="F:P-type cadmium transporter activity"/>
    <property type="evidence" value="ECO:0007669"/>
    <property type="project" value="UniProtKB-EC"/>
</dbReference>
<keyword evidence="9 12" id="KW-0472">Membrane</keyword>
<protein>
    <recommendedName>
        <fullName evidence="10">Cd(2+)-exporting ATPase</fullName>
        <ecNumber evidence="10">7.2.2.21</ecNumber>
    </recommendedName>
</protein>
<dbReference type="GO" id="GO:0005524">
    <property type="term" value="F:ATP binding"/>
    <property type="evidence" value="ECO:0007669"/>
    <property type="project" value="UniProtKB-UniRule"/>
</dbReference>
<keyword evidence="7 12" id="KW-1133">Transmembrane helix</keyword>
<dbReference type="Gene3D" id="3.40.50.1000">
    <property type="entry name" value="HAD superfamily/HAD-like"/>
    <property type="match status" value="1"/>
</dbReference>
<dbReference type="PRINTS" id="PR00941">
    <property type="entry name" value="CDATPASE"/>
</dbReference>
<evidence type="ECO:0000256" key="9">
    <source>
        <dbReference type="ARBA" id="ARBA00023136"/>
    </source>
</evidence>
<dbReference type="SFLD" id="SFLDS00003">
    <property type="entry name" value="Haloacid_Dehalogenase"/>
    <property type="match status" value="1"/>
</dbReference>
<dbReference type="Pfam" id="PF00702">
    <property type="entry name" value="Hydrolase"/>
    <property type="match status" value="1"/>
</dbReference>
<proteinExistence type="inferred from homology"/>
<dbReference type="SFLD" id="SFLDG00002">
    <property type="entry name" value="C1.7:_P-type_atpase_like"/>
    <property type="match status" value="1"/>
</dbReference>
<keyword evidence="12" id="KW-0067">ATP-binding</keyword>
<dbReference type="EMBL" id="MKIR01000002">
    <property type="protein sequence ID" value="OFI50284.1"/>
    <property type="molecule type" value="Genomic_DNA"/>
</dbReference>
<evidence type="ECO:0000256" key="6">
    <source>
        <dbReference type="ARBA" id="ARBA00022967"/>
    </source>
</evidence>
<comment type="catalytic activity">
    <reaction evidence="11">
        <text>Cd(2+)(in) + ATP + H2O = Cd(2+)(out) + ADP + phosphate + H(+)</text>
        <dbReference type="Rhea" id="RHEA:12132"/>
        <dbReference type="ChEBI" id="CHEBI:15377"/>
        <dbReference type="ChEBI" id="CHEBI:15378"/>
        <dbReference type="ChEBI" id="CHEBI:30616"/>
        <dbReference type="ChEBI" id="CHEBI:43474"/>
        <dbReference type="ChEBI" id="CHEBI:48775"/>
        <dbReference type="ChEBI" id="CHEBI:456216"/>
        <dbReference type="EC" id="7.2.2.21"/>
    </reaction>
</comment>
<feature type="transmembrane region" description="Helical" evidence="12">
    <location>
        <begin position="241"/>
        <end position="261"/>
    </location>
</feature>
<keyword evidence="3" id="KW-0104">Cadmium</keyword>
<dbReference type="Pfam" id="PF00122">
    <property type="entry name" value="E1-E2_ATPase"/>
    <property type="match status" value="1"/>
</dbReference>
<comment type="subcellular location">
    <subcellularLocation>
        <location evidence="1">Cell membrane</location>
        <topology evidence="1">Multi-pass membrane protein</topology>
    </subcellularLocation>
</comment>
<dbReference type="RefSeq" id="WP_070791502.1">
    <property type="nucleotide sequence ID" value="NZ_MKIR01000002.1"/>
</dbReference>
<sequence length="627" mass="67652">MKKFNLHFDEEAREKMTLIVISIVLTIIAMFLRGSQPLISTIIFLIAYLVSAQRVLRKAWKNIKSGNFFSENILMSIATIGALLIGEYPEAIAVMVLYEIGDIIEDMAVDRSKRSISNLLEAKPEFAHLKVNNDWQTVDPSVVKIDDIILVKPGEKIPLDGLVISGSSSVNTAALTGESVPVTVTDGDQVLGGSVNQEGVIEVKATKVFEDSAVAKILELVQNASESKAPTEKFISKFANYYTPVVVLAALLLAVIPPLFFGQSWSVWIGRALTFLVISCPCALVISVPLGFFAGIGSASKNGVLIKGSNFLEALNDLDTVVFDKTGTLTEGVFEVTNIDNQSQMSDDDFIALVAAVEQNSNHPIAKSILSYNEADLTEFTLSSVEEVAGHGLKAKVDGRDVTVGNMKAMKALGLEITEKASSGTLVYVAIDGTYQGVITVSDKIKPDAKKAIQRLQDLGIQNLVMLTGDNKAVADIVAKELGITQVHANLLPEDKVAILEKLKAESHSKKKKIAFTGDGINDTPALTLADIGISMGGLGSDAAVEASDIVIMQDQPSKIPTSIEISRYTRKIIMQNIIFALGVKTLFMILSTFGIASMWQAVFADVGVTFLAVMNTLRIMRKDYKS</sequence>
<reference evidence="15" key="1">
    <citation type="submission" date="2016-09" db="EMBL/GenBank/DDBJ databases">
        <title>Draft genome sequence of a novel species of the family Streptococcaceae isolated from flowers.</title>
        <authorList>
            <person name="Chuah L.-O."/>
            <person name="Yap K.-P."/>
            <person name="Thong K.L."/>
            <person name="Liong M.T."/>
            <person name="Ahmad R."/>
            <person name="Rusul G."/>
        </authorList>
    </citation>
    <scope>NUCLEOTIDE SEQUENCE [LARGE SCALE GENOMIC DNA]</scope>
    <source>
        <strain evidence="15">DF1</strain>
    </source>
</reference>
<organism evidence="14 15">
    <name type="scientific">Floricoccus tropicus</name>
    <dbReference type="NCBI Taxonomy" id="1859473"/>
    <lineage>
        <taxon>Bacteria</taxon>
        <taxon>Bacillati</taxon>
        <taxon>Bacillota</taxon>
        <taxon>Bacilli</taxon>
        <taxon>Lactobacillales</taxon>
        <taxon>Streptococcaceae</taxon>
        <taxon>Floricoccus</taxon>
    </lineage>
</organism>
<dbReference type="InterPro" id="IPR023298">
    <property type="entry name" value="ATPase_P-typ_TM_dom_sf"/>
</dbReference>
<dbReference type="GO" id="GO:0046872">
    <property type="term" value="F:metal ion binding"/>
    <property type="evidence" value="ECO:0007669"/>
    <property type="project" value="UniProtKB-KW"/>
</dbReference>
<dbReference type="Gene3D" id="3.40.1110.10">
    <property type="entry name" value="Calcium-transporting ATPase, cytoplasmic domain N"/>
    <property type="match status" value="1"/>
</dbReference>
<dbReference type="NCBIfam" id="TIGR01512">
    <property type="entry name" value="ATPase-IB2_Cd"/>
    <property type="match status" value="1"/>
</dbReference>
<evidence type="ECO:0000256" key="3">
    <source>
        <dbReference type="ARBA" id="ARBA00022539"/>
    </source>
</evidence>
<keyword evidence="6" id="KW-1278">Translocase</keyword>
<dbReference type="GO" id="GO:0016887">
    <property type="term" value="F:ATP hydrolysis activity"/>
    <property type="evidence" value="ECO:0007669"/>
    <property type="project" value="InterPro"/>
</dbReference>
<keyword evidence="4 12" id="KW-0812">Transmembrane</keyword>
<evidence type="ECO:0000256" key="11">
    <source>
        <dbReference type="ARBA" id="ARBA00049338"/>
    </source>
</evidence>
<dbReference type="InterPro" id="IPR008250">
    <property type="entry name" value="ATPase_P-typ_transduc_dom_A_sf"/>
</dbReference>
<accession>A0A1E8GPW3</accession>
<dbReference type="STRING" id="1859473.BG261_09195"/>
<feature type="transmembrane region" description="Helical" evidence="12">
    <location>
        <begin position="38"/>
        <end position="56"/>
    </location>
</feature>
<dbReference type="PRINTS" id="PR00119">
    <property type="entry name" value="CATATPASE"/>
</dbReference>
<keyword evidence="15" id="KW-1185">Reference proteome</keyword>
<feature type="domain" description="P-type ATPase A" evidence="13">
    <location>
        <begin position="123"/>
        <end position="222"/>
    </location>
</feature>
<dbReference type="PANTHER" id="PTHR48085:SF5">
    <property type="entry name" value="CADMIUM_ZINC-TRANSPORTING ATPASE HMA4-RELATED"/>
    <property type="match status" value="1"/>
</dbReference>
<dbReference type="InterPro" id="IPR044492">
    <property type="entry name" value="P_typ_ATPase_HD_dom"/>
</dbReference>
<dbReference type="InterPro" id="IPR023214">
    <property type="entry name" value="HAD_sf"/>
</dbReference>
<dbReference type="Proteomes" id="UP000178622">
    <property type="component" value="Unassembled WGS sequence"/>
</dbReference>
<comment type="caution">
    <text evidence="14">The sequence shown here is derived from an EMBL/GenBank/DDBJ whole genome shotgun (WGS) entry which is preliminary data.</text>
</comment>
<dbReference type="AlphaFoldDB" id="A0A1E8GPW3"/>
<dbReference type="SFLD" id="SFLDF00027">
    <property type="entry name" value="p-type_atpase"/>
    <property type="match status" value="1"/>
</dbReference>
<dbReference type="NCBIfam" id="TIGR01494">
    <property type="entry name" value="ATPase_P-type"/>
    <property type="match status" value="1"/>
</dbReference>
<keyword evidence="8" id="KW-0406">Ion transport</keyword>
<keyword evidence="5 12" id="KW-0479">Metal-binding</keyword>
<dbReference type="PROSITE" id="PS00154">
    <property type="entry name" value="ATPASE_E1_E2"/>
    <property type="match status" value="1"/>
</dbReference>
<dbReference type="SUPFAM" id="SSF81665">
    <property type="entry name" value="Calcium ATPase, transmembrane domain M"/>
    <property type="match status" value="1"/>
</dbReference>
<keyword evidence="8" id="KW-0813">Transport</keyword>
<evidence type="ECO:0000259" key="13">
    <source>
        <dbReference type="Pfam" id="PF00122"/>
    </source>
</evidence>
<dbReference type="InterPro" id="IPR036412">
    <property type="entry name" value="HAD-like_sf"/>
</dbReference>
<gene>
    <name evidence="14" type="ORF">BG261_09195</name>
</gene>
<evidence type="ECO:0000256" key="10">
    <source>
        <dbReference type="ARBA" id="ARBA00039103"/>
    </source>
</evidence>
<dbReference type="SUPFAM" id="SSF56784">
    <property type="entry name" value="HAD-like"/>
    <property type="match status" value="1"/>
</dbReference>
<dbReference type="InterPro" id="IPR027256">
    <property type="entry name" value="P-typ_ATPase_IB"/>
</dbReference>
<dbReference type="GO" id="GO:0005886">
    <property type="term" value="C:plasma membrane"/>
    <property type="evidence" value="ECO:0007669"/>
    <property type="project" value="UniProtKB-SubCell"/>
</dbReference>
<evidence type="ECO:0000256" key="5">
    <source>
        <dbReference type="ARBA" id="ARBA00022723"/>
    </source>
</evidence>
<dbReference type="InterPro" id="IPR051014">
    <property type="entry name" value="Cation_Transport_ATPase_IB"/>
</dbReference>
<dbReference type="PANTHER" id="PTHR48085">
    <property type="entry name" value="CADMIUM/ZINC-TRANSPORTING ATPASE HMA2-RELATED"/>
    <property type="match status" value="1"/>
</dbReference>
<evidence type="ECO:0000256" key="12">
    <source>
        <dbReference type="RuleBase" id="RU362081"/>
    </source>
</evidence>
<evidence type="ECO:0000256" key="8">
    <source>
        <dbReference type="ARBA" id="ARBA00023065"/>
    </source>
</evidence>
<comment type="similarity">
    <text evidence="2 12">Belongs to the cation transport ATPase (P-type) (TC 3.A.3) family. Type IB subfamily.</text>
</comment>
<dbReference type="Gene3D" id="2.70.150.10">
    <property type="entry name" value="Calcium-transporting ATPase, cytoplasmic transduction domain A"/>
    <property type="match status" value="1"/>
</dbReference>